<dbReference type="InterPro" id="IPR029466">
    <property type="entry name" value="NAM-associated_C"/>
</dbReference>
<dbReference type="Proteomes" id="UP000324748">
    <property type="component" value="Unassembled WGS sequence"/>
</dbReference>
<evidence type="ECO:0000313" key="6">
    <source>
        <dbReference type="Proteomes" id="UP000325313"/>
    </source>
</evidence>
<dbReference type="OrthoDB" id="2510054at2759"/>
<dbReference type="EMBL" id="VDEP01000149">
    <property type="protein sequence ID" value="KAA1127800.1"/>
    <property type="molecule type" value="Genomic_DNA"/>
</dbReference>
<reference evidence="5 6" key="1">
    <citation type="submission" date="2019-05" db="EMBL/GenBank/DDBJ databases">
        <title>Emergence of the Ug99 lineage of the wheat stem rust pathogen through somatic hybridization.</title>
        <authorList>
            <person name="Li F."/>
            <person name="Upadhyaya N.M."/>
            <person name="Sperschneider J."/>
            <person name="Matny O."/>
            <person name="Nguyen-Phuc H."/>
            <person name="Mago R."/>
            <person name="Raley C."/>
            <person name="Miller M.E."/>
            <person name="Silverstein K.A.T."/>
            <person name="Henningsen E."/>
            <person name="Hirsch C.D."/>
            <person name="Visser B."/>
            <person name="Pretorius Z.A."/>
            <person name="Steffenson B.J."/>
            <person name="Schwessinger B."/>
            <person name="Dodds P.N."/>
            <person name="Figueroa M."/>
        </authorList>
    </citation>
    <scope>NUCLEOTIDE SEQUENCE [LARGE SCALE GENOMIC DNA]</scope>
    <source>
        <strain evidence="3">21-0</strain>
        <strain evidence="4 6">Ug99</strain>
    </source>
</reference>
<keyword evidence="5" id="KW-1185">Reference proteome</keyword>
<feature type="region of interest" description="Disordered" evidence="1">
    <location>
        <begin position="40"/>
        <end position="92"/>
    </location>
</feature>
<feature type="compositionally biased region" description="Polar residues" evidence="1">
    <location>
        <begin position="40"/>
        <end position="52"/>
    </location>
</feature>
<comment type="caution">
    <text evidence="3">The sequence shown here is derived from an EMBL/GenBank/DDBJ whole genome shotgun (WGS) entry which is preliminary data.</text>
</comment>
<feature type="domain" description="No apical meristem-associated C-terminal" evidence="2">
    <location>
        <begin position="26"/>
        <end position="165"/>
    </location>
</feature>
<evidence type="ECO:0000313" key="4">
    <source>
        <dbReference type="EMBL" id="KAA1127800.1"/>
    </source>
</evidence>
<feature type="compositionally biased region" description="Polar residues" evidence="1">
    <location>
        <begin position="63"/>
        <end position="76"/>
    </location>
</feature>
<dbReference type="AlphaFoldDB" id="A0A5B0NNR2"/>
<name>A0A5B0NNR2_PUCGR</name>
<evidence type="ECO:0000259" key="2">
    <source>
        <dbReference type="Pfam" id="PF14303"/>
    </source>
</evidence>
<evidence type="ECO:0000256" key="1">
    <source>
        <dbReference type="SAM" id="MobiDB-lite"/>
    </source>
</evidence>
<accession>A0A5B0NNR2</accession>
<proteinExistence type="predicted"/>
<dbReference type="Pfam" id="PF14303">
    <property type="entry name" value="NAM-associated"/>
    <property type="match status" value="1"/>
</dbReference>
<dbReference type="Proteomes" id="UP000325313">
    <property type="component" value="Unassembled WGS sequence"/>
</dbReference>
<evidence type="ECO:0000313" key="3">
    <source>
        <dbReference type="EMBL" id="KAA1090463.1"/>
    </source>
</evidence>
<feature type="compositionally biased region" description="Basic residues" evidence="1">
    <location>
        <begin position="80"/>
        <end position="91"/>
    </location>
</feature>
<dbReference type="EMBL" id="VSWC01000092">
    <property type="protein sequence ID" value="KAA1090463.1"/>
    <property type="molecule type" value="Genomic_DNA"/>
</dbReference>
<protein>
    <recommendedName>
        <fullName evidence="2">No apical meristem-associated C-terminal domain-containing protein</fullName>
    </recommendedName>
</protein>
<evidence type="ECO:0000313" key="5">
    <source>
        <dbReference type="Proteomes" id="UP000324748"/>
    </source>
</evidence>
<organism evidence="3 5">
    <name type="scientific">Puccinia graminis f. sp. tritici</name>
    <dbReference type="NCBI Taxonomy" id="56615"/>
    <lineage>
        <taxon>Eukaryota</taxon>
        <taxon>Fungi</taxon>
        <taxon>Dikarya</taxon>
        <taxon>Basidiomycota</taxon>
        <taxon>Pucciniomycotina</taxon>
        <taxon>Pucciniomycetes</taxon>
        <taxon>Pucciniales</taxon>
        <taxon>Pucciniaceae</taxon>
        <taxon>Puccinia</taxon>
    </lineage>
</organism>
<sequence>MNQSGASLEDHLNMALELLSQDQGTTFSHLRCYNILKQARSPSSDVPQSLPTSEPAGTADEGSVSTTTPADSQSTDRPMGKKKAKAIHRSRVGGSEDWKDNVAMAQKEIAAQAKRQNDIAETKAQSMKSIVQTAEMNAVNALMTKDLSACNPVARRYFELKQQSILEALEAESNWLLNTTCYLPSSSTPSESISLIIISIYNDSLLVYF</sequence>
<gene>
    <name evidence="3" type="ORF">PGT21_001939</name>
    <name evidence="4" type="ORF">PGTUg99_002710</name>
</gene>